<dbReference type="RefSeq" id="WP_136954335.1">
    <property type="nucleotide sequence ID" value="NZ_CP039691.1"/>
</dbReference>
<dbReference type="AlphaFoldDB" id="A0A4D7DP52"/>
<name>A0A4D7DP52_9HYPH</name>
<dbReference type="Proteomes" id="UP000298545">
    <property type="component" value="Chromosome circular"/>
</dbReference>
<reference evidence="2 4" key="2">
    <citation type="submission" date="2021-03" db="EMBL/GenBank/DDBJ databases">
        <title>Rapid diversification of plasmids in a genus of pathogenic and nitrogen fixing bacteria.</title>
        <authorList>
            <person name="Weisberg A.J."/>
            <person name="Miller M."/>
            <person name="Ream W."/>
            <person name="Grunwald N.J."/>
            <person name="Chang J.H."/>
        </authorList>
    </citation>
    <scope>NUCLEOTIDE SEQUENCE [LARGE SCALE GENOMIC DNA]</scope>
    <source>
        <strain evidence="2 4">AF3.44</strain>
    </source>
</reference>
<organism evidence="1 3">
    <name type="scientific">Agrobacterium larrymoorei</name>
    <dbReference type="NCBI Taxonomy" id="160699"/>
    <lineage>
        <taxon>Bacteria</taxon>
        <taxon>Pseudomonadati</taxon>
        <taxon>Pseudomonadota</taxon>
        <taxon>Alphaproteobacteria</taxon>
        <taxon>Hyphomicrobiales</taxon>
        <taxon>Rhizobiaceae</taxon>
        <taxon>Rhizobium/Agrobacterium group</taxon>
        <taxon>Agrobacterium</taxon>
    </lineage>
</organism>
<accession>A0A4D7DP52</accession>
<sequence>MVFKVKMEKMGNILFSITVDDRPDLLRRQIENLNHFCPNSFVCVHLAANAQFTRHELSTYVNLDNIIVNPLSYEVLPKKGCLHAHVSNFRYAIEQGVDFDKILLCSPNELLLRHGLSEHLAKHALGTQIELFDAVETFESWSIFREETLAFPEIEKFLSTLGLPVFAGGQAEGQFFKKTIFQSLERIFLDNFPLAPCGFPSEQIVPATIAMCYGMNGGDVAMPITFIDHSSHVQVSDEIVSMIQTGKGAIYAPGKAKSLRPIHIGSGVLKDIFAISCTDSGGYDPWEKLHKQASEGREAIS</sequence>
<reference evidence="1 3" key="1">
    <citation type="submission" date="2019-04" db="EMBL/GenBank/DDBJ databases">
        <title>Complete genome sequence of Agrobacterium larrymoorei CFBP5473.</title>
        <authorList>
            <person name="Haryono M."/>
            <person name="Chou L."/>
            <person name="Lin Y.-C."/>
            <person name="Lai E.-M."/>
            <person name="Kuo C.-H."/>
        </authorList>
    </citation>
    <scope>NUCLEOTIDE SEQUENCE [LARGE SCALE GENOMIC DNA]</scope>
    <source>
        <strain evidence="1 3">CFBP5473</strain>
    </source>
</reference>
<gene>
    <name evidence="1" type="ORF">CFBP5473_08635</name>
    <name evidence="2" type="ORF">J5285_11065</name>
</gene>
<dbReference type="OrthoDB" id="8339179at2"/>
<proteinExistence type="predicted"/>
<dbReference type="EMBL" id="CP039691">
    <property type="protein sequence ID" value="QCI97968.1"/>
    <property type="molecule type" value="Genomic_DNA"/>
</dbReference>
<evidence type="ECO:0000313" key="2">
    <source>
        <dbReference type="EMBL" id="QYA06580.1"/>
    </source>
</evidence>
<dbReference type="KEGG" id="alf:CFBP5473_08635"/>
<dbReference type="EMBL" id="CP072167">
    <property type="protein sequence ID" value="QYA06580.1"/>
    <property type="molecule type" value="Genomic_DNA"/>
</dbReference>
<keyword evidence="4" id="KW-1185">Reference proteome</keyword>
<evidence type="ECO:0000313" key="3">
    <source>
        <dbReference type="Proteomes" id="UP000298545"/>
    </source>
</evidence>
<evidence type="ECO:0000313" key="1">
    <source>
        <dbReference type="EMBL" id="QCI97968.1"/>
    </source>
</evidence>
<protein>
    <submittedName>
        <fullName evidence="1">Uncharacterized protein</fullName>
    </submittedName>
</protein>
<evidence type="ECO:0000313" key="4">
    <source>
        <dbReference type="Proteomes" id="UP000826513"/>
    </source>
</evidence>
<dbReference type="Proteomes" id="UP000826513">
    <property type="component" value="Chromosome 1"/>
</dbReference>